<evidence type="ECO:0000259" key="2">
    <source>
        <dbReference type="Pfam" id="PF02342"/>
    </source>
</evidence>
<dbReference type="PANTHER" id="PTHR32097:SF17">
    <property type="entry name" value="CAMP-BINDING PROTEIN 1-RELATED"/>
    <property type="match status" value="1"/>
</dbReference>
<dbReference type="Pfam" id="PF02342">
    <property type="entry name" value="TerD"/>
    <property type="match status" value="1"/>
</dbReference>
<dbReference type="Proteomes" id="UP001559623">
    <property type="component" value="Unassembled WGS sequence"/>
</dbReference>
<feature type="region of interest" description="Disordered" evidence="1">
    <location>
        <begin position="229"/>
        <end position="258"/>
    </location>
</feature>
<organism evidence="3 4">
    <name type="scientific">Selenomonas sputigena</name>
    <dbReference type="NCBI Taxonomy" id="69823"/>
    <lineage>
        <taxon>Bacteria</taxon>
        <taxon>Bacillati</taxon>
        <taxon>Bacillota</taxon>
        <taxon>Negativicutes</taxon>
        <taxon>Selenomonadales</taxon>
        <taxon>Selenomonadaceae</taxon>
        <taxon>Selenomonas</taxon>
    </lineage>
</organism>
<name>A0ABV3X6Q5_9FIRM</name>
<keyword evidence="4" id="KW-1185">Reference proteome</keyword>
<proteinExistence type="predicted"/>
<accession>A0ABV3X6Q5</accession>
<gene>
    <name evidence="3" type="ORF">QCO44_09555</name>
</gene>
<feature type="domain" description="TerD" evidence="2">
    <location>
        <begin position="289"/>
        <end position="431"/>
    </location>
</feature>
<dbReference type="EMBL" id="JARVLH010000006">
    <property type="protein sequence ID" value="MEX5285871.1"/>
    <property type="molecule type" value="Genomic_DNA"/>
</dbReference>
<dbReference type="CDD" id="cd06974">
    <property type="entry name" value="TerD_like"/>
    <property type="match status" value="1"/>
</dbReference>
<dbReference type="InterPro" id="IPR051324">
    <property type="entry name" value="Stress/Tellurium_Resist"/>
</dbReference>
<dbReference type="InterPro" id="IPR003325">
    <property type="entry name" value="TerD"/>
</dbReference>
<dbReference type="RefSeq" id="WP_368847593.1">
    <property type="nucleotide sequence ID" value="NZ_CP194411.1"/>
</dbReference>
<dbReference type="SUPFAM" id="SSF51126">
    <property type="entry name" value="Pectin lyase-like"/>
    <property type="match status" value="1"/>
</dbReference>
<dbReference type="InterPro" id="IPR011050">
    <property type="entry name" value="Pectin_lyase_fold/virulence"/>
</dbReference>
<evidence type="ECO:0000256" key="1">
    <source>
        <dbReference type="SAM" id="MobiDB-lite"/>
    </source>
</evidence>
<evidence type="ECO:0000313" key="4">
    <source>
        <dbReference type="Proteomes" id="UP001559623"/>
    </source>
</evidence>
<sequence>MKTIQELIDAGTGEKITLAAGEYKGPLHVRRPCRIDGSGATVWADSGPVVVLEADGVQLENMRIEVVRPKTEEDNIALSVQGRNCRIAQVELHGAHEAADGSAAPWHLPESVDLGRFAAERENSFVIELEAGADAAVESSIGGAKITPQQVKKGRNRLLLTLPEMRRETLVYGDILVRTPEILRRICVTGEADERAAQHLESLALPEAANASLAAKEAAFEMPGHIPSAGGGAGLAASPPVPPERSGGEKPQAADRRERAGTAVTAVRGQRMALGNADCLEFVYEDQGHAAGVDLDAYVFCLSAAGKVRGDEDLVFFGNPEAADKSVRVEKPGQEPRAVIDMAKLAAGIDRLVLCFSIYEEDKSAQDFSAVRQPAVRVLNHGEEKCLFPLDGLRAEKTVNAAEIYRYKGEWKLKFVGAGYASGLERLCRDYGINVE</sequence>
<evidence type="ECO:0000313" key="3">
    <source>
        <dbReference type="EMBL" id="MEX5285871.1"/>
    </source>
</evidence>
<dbReference type="PANTHER" id="PTHR32097">
    <property type="entry name" value="CAMP-BINDING PROTEIN 1-RELATED"/>
    <property type="match status" value="1"/>
</dbReference>
<protein>
    <submittedName>
        <fullName evidence="3">TerD family protein</fullName>
    </submittedName>
</protein>
<comment type="caution">
    <text evidence="3">The sequence shown here is derived from an EMBL/GenBank/DDBJ whole genome shotgun (WGS) entry which is preliminary data.</text>
</comment>
<feature type="compositionally biased region" description="Basic and acidic residues" evidence="1">
    <location>
        <begin position="246"/>
        <end position="258"/>
    </location>
</feature>
<reference evidence="3 4" key="1">
    <citation type="submission" date="2023-04" db="EMBL/GenBank/DDBJ databases">
        <title>Genome Sequence of Selenomonas sputigena ATCC 33150.</title>
        <authorList>
            <person name="Miller D.P."/>
            <person name="Anvari S."/>
            <person name="Polson S.W."/>
            <person name="Macdonald M."/>
            <person name="Mcdowell J.V."/>
        </authorList>
    </citation>
    <scope>NUCLEOTIDE SEQUENCE [LARGE SCALE GENOMIC DNA]</scope>
    <source>
        <strain evidence="3 4">ATCC 33150</strain>
    </source>
</reference>
<dbReference type="Gene3D" id="2.60.60.30">
    <property type="entry name" value="sav2460 like domains"/>
    <property type="match status" value="1"/>
</dbReference>